<dbReference type="Pfam" id="PF03435">
    <property type="entry name" value="Sacchrp_dh_NADP"/>
    <property type="match status" value="1"/>
</dbReference>
<keyword evidence="2" id="KW-0812">Transmembrane</keyword>
<gene>
    <name evidence="4" type="ORF">QQS21_004221</name>
</gene>
<feature type="transmembrane region" description="Helical" evidence="2">
    <location>
        <begin position="6"/>
        <end position="25"/>
    </location>
</feature>
<name>A0AAJ0FVQ2_9HYPO</name>
<comment type="similarity">
    <text evidence="1">Belongs to the saccharopine dehydrogenase family.</text>
</comment>
<dbReference type="SUPFAM" id="SSF51735">
    <property type="entry name" value="NAD(P)-binding Rossmann-fold domains"/>
    <property type="match status" value="1"/>
</dbReference>
<keyword evidence="2" id="KW-0472">Membrane</keyword>
<evidence type="ECO:0000256" key="1">
    <source>
        <dbReference type="ARBA" id="ARBA00038048"/>
    </source>
</evidence>
<dbReference type="AlphaFoldDB" id="A0AAJ0FVQ2"/>
<dbReference type="Proteomes" id="UP001251528">
    <property type="component" value="Unassembled WGS sequence"/>
</dbReference>
<protein>
    <recommendedName>
        <fullName evidence="3">Saccharopine dehydrogenase NADP binding domain-containing protein</fullName>
    </recommendedName>
</protein>
<accession>A0AAJ0FVQ2</accession>
<dbReference type="EMBL" id="JASWJB010000060">
    <property type="protein sequence ID" value="KAK2603640.1"/>
    <property type="molecule type" value="Genomic_DNA"/>
</dbReference>
<evidence type="ECO:0000256" key="2">
    <source>
        <dbReference type="SAM" id="Phobius"/>
    </source>
</evidence>
<evidence type="ECO:0000259" key="3">
    <source>
        <dbReference type="Pfam" id="PF03435"/>
    </source>
</evidence>
<dbReference type="Gene3D" id="3.40.50.720">
    <property type="entry name" value="NAD(P)-binding Rossmann-like Domain"/>
    <property type="match status" value="1"/>
</dbReference>
<keyword evidence="5" id="KW-1185">Reference proteome</keyword>
<reference evidence="4" key="1">
    <citation type="submission" date="2023-06" db="EMBL/GenBank/DDBJ databases">
        <title>Conoideocrella luteorostrata (Hypocreales: Clavicipitaceae), a potential biocontrol fungus for elongate hemlock scale in United States Christmas tree production areas.</title>
        <authorList>
            <person name="Barrett H."/>
            <person name="Lovett B."/>
            <person name="Macias A.M."/>
            <person name="Stajich J.E."/>
            <person name="Kasson M.T."/>
        </authorList>
    </citation>
    <scope>NUCLEOTIDE SEQUENCE</scope>
    <source>
        <strain evidence="4">ARSEF 14590</strain>
    </source>
</reference>
<dbReference type="GO" id="GO:0005739">
    <property type="term" value="C:mitochondrion"/>
    <property type="evidence" value="ECO:0007669"/>
    <property type="project" value="TreeGrafter"/>
</dbReference>
<comment type="caution">
    <text evidence="4">The sequence shown here is derived from an EMBL/GenBank/DDBJ whole genome shotgun (WGS) entry which is preliminary data.</text>
</comment>
<organism evidence="4 5">
    <name type="scientific">Conoideocrella luteorostrata</name>
    <dbReference type="NCBI Taxonomy" id="1105319"/>
    <lineage>
        <taxon>Eukaryota</taxon>
        <taxon>Fungi</taxon>
        <taxon>Dikarya</taxon>
        <taxon>Ascomycota</taxon>
        <taxon>Pezizomycotina</taxon>
        <taxon>Sordariomycetes</taxon>
        <taxon>Hypocreomycetidae</taxon>
        <taxon>Hypocreales</taxon>
        <taxon>Clavicipitaceae</taxon>
        <taxon>Conoideocrella</taxon>
    </lineage>
</organism>
<dbReference type="GO" id="GO:0009247">
    <property type="term" value="P:glycolipid biosynthetic process"/>
    <property type="evidence" value="ECO:0007669"/>
    <property type="project" value="TreeGrafter"/>
</dbReference>
<dbReference type="InterPro" id="IPR051276">
    <property type="entry name" value="Saccharopine_DH-like_oxidrdct"/>
</dbReference>
<dbReference type="GO" id="GO:0005811">
    <property type="term" value="C:lipid droplet"/>
    <property type="evidence" value="ECO:0007669"/>
    <property type="project" value="TreeGrafter"/>
</dbReference>
<dbReference type="PANTHER" id="PTHR12286">
    <property type="entry name" value="SACCHAROPINE DEHYDROGENASE-LIKE OXIDOREDUCTASE"/>
    <property type="match status" value="1"/>
</dbReference>
<dbReference type="InterPro" id="IPR005097">
    <property type="entry name" value="Sacchrp_dh_NADP-bd"/>
</dbReference>
<dbReference type="InterPro" id="IPR036291">
    <property type="entry name" value="NAD(P)-bd_dom_sf"/>
</dbReference>
<dbReference type="PANTHER" id="PTHR12286:SF5">
    <property type="entry name" value="SACCHAROPINE DEHYDROGENASE-LIKE OXIDOREDUCTASE"/>
    <property type="match status" value="1"/>
</dbReference>
<dbReference type="GO" id="GO:0005886">
    <property type="term" value="C:plasma membrane"/>
    <property type="evidence" value="ECO:0007669"/>
    <property type="project" value="TreeGrafter"/>
</dbReference>
<sequence length="429" mass="46435">MQDRCYDIVVFGATGYLGSLICYYMSATAPAPLRWAIAGRNAAKLRELSGKLQDAYPRLKPPAVVVSTLETTQLDRLASDTRLVLNTVGPFSKYGTPVVEACIRQSTAYVDSAGEHTWSHEIAATLHDRAIAQKAPIVPHCAVESSPPDLMTYLLLRKMHEARLVPAGPLYFSIDNTWPGYSGGNVAAILGVLSTYSLSQINASSASLASCVPNAGPNRPPAVLMLPVRHDSFLGPVTFNPSAMTDRSVVMRTWSLLQRYGAAHEKYGEYFSFQSYSRAPNLLRGWLSFLSVSFMTLFVVLLPPLQSLVAWISPAPGTGPQVAEGEKHYVEWKATLQAKPTTGSLKHGARVTGTMRINVDVYRCCALLVAEAALSAVEVLGSGESSSLLAKLHGGVLTPTSLGMTYIDRLQKAGLNIRVDLETRHGEKI</sequence>
<evidence type="ECO:0000313" key="5">
    <source>
        <dbReference type="Proteomes" id="UP001251528"/>
    </source>
</evidence>
<feature type="domain" description="Saccharopine dehydrogenase NADP binding" evidence="3">
    <location>
        <begin position="8"/>
        <end position="130"/>
    </location>
</feature>
<evidence type="ECO:0000313" key="4">
    <source>
        <dbReference type="EMBL" id="KAK2603640.1"/>
    </source>
</evidence>
<keyword evidence="2" id="KW-1133">Transmembrane helix</keyword>
<proteinExistence type="inferred from homology"/>